<accession>X1H6J9</accession>
<feature type="non-terminal residue" evidence="1">
    <location>
        <position position="47"/>
    </location>
</feature>
<sequence>MQTKRCTKCGEEKPLTEFHKNKYNKDGLTYSCKACRQKQYLESVKRG</sequence>
<protein>
    <submittedName>
        <fullName evidence="1">Uncharacterized protein</fullName>
    </submittedName>
</protein>
<reference evidence="1" key="1">
    <citation type="journal article" date="2014" name="Front. Microbiol.">
        <title>High frequency of phylogenetically diverse reductive dehalogenase-homologous genes in deep subseafloor sedimentary metagenomes.</title>
        <authorList>
            <person name="Kawai M."/>
            <person name="Futagami T."/>
            <person name="Toyoda A."/>
            <person name="Takaki Y."/>
            <person name="Nishi S."/>
            <person name="Hori S."/>
            <person name="Arai W."/>
            <person name="Tsubouchi T."/>
            <person name="Morono Y."/>
            <person name="Uchiyama I."/>
            <person name="Ito T."/>
            <person name="Fujiyama A."/>
            <person name="Inagaki F."/>
            <person name="Takami H."/>
        </authorList>
    </citation>
    <scope>NUCLEOTIDE SEQUENCE</scope>
    <source>
        <strain evidence="1">Expedition CK06-06</strain>
    </source>
</reference>
<gene>
    <name evidence="1" type="ORF">S03H2_22909</name>
</gene>
<comment type="caution">
    <text evidence="1">The sequence shown here is derived from an EMBL/GenBank/DDBJ whole genome shotgun (WGS) entry which is preliminary data.</text>
</comment>
<dbReference type="AlphaFoldDB" id="X1H6J9"/>
<name>X1H6J9_9ZZZZ</name>
<dbReference type="EMBL" id="BARU01012421">
    <property type="protein sequence ID" value="GAH40943.1"/>
    <property type="molecule type" value="Genomic_DNA"/>
</dbReference>
<organism evidence="1">
    <name type="scientific">marine sediment metagenome</name>
    <dbReference type="NCBI Taxonomy" id="412755"/>
    <lineage>
        <taxon>unclassified sequences</taxon>
        <taxon>metagenomes</taxon>
        <taxon>ecological metagenomes</taxon>
    </lineage>
</organism>
<proteinExistence type="predicted"/>
<evidence type="ECO:0000313" key="1">
    <source>
        <dbReference type="EMBL" id="GAH40943.1"/>
    </source>
</evidence>